<proteinExistence type="inferred from homology"/>
<dbReference type="Gene3D" id="3.40.50.1100">
    <property type="match status" value="2"/>
</dbReference>
<dbReference type="InterPro" id="IPR001926">
    <property type="entry name" value="TrpB-like_PALP"/>
</dbReference>
<dbReference type="SUPFAM" id="SSF55021">
    <property type="entry name" value="ACT-like"/>
    <property type="match status" value="1"/>
</dbReference>
<dbReference type="PROSITE" id="PS51671">
    <property type="entry name" value="ACT"/>
    <property type="match status" value="1"/>
</dbReference>
<evidence type="ECO:0000256" key="4">
    <source>
        <dbReference type="ARBA" id="ARBA00023239"/>
    </source>
</evidence>
<dbReference type="NCBIfam" id="TIGR01127">
    <property type="entry name" value="ilvA_1Cterm"/>
    <property type="match status" value="1"/>
</dbReference>
<dbReference type="InterPro" id="IPR036052">
    <property type="entry name" value="TrpB-like_PALP_sf"/>
</dbReference>
<feature type="domain" description="ACT" evidence="6">
    <location>
        <begin position="336"/>
        <end position="413"/>
    </location>
</feature>
<dbReference type="InterPro" id="IPR005789">
    <property type="entry name" value="Thr_deHydtase_catblc"/>
</dbReference>
<dbReference type="InterPro" id="IPR045865">
    <property type="entry name" value="ACT-like_dom_sf"/>
</dbReference>
<dbReference type="EMBL" id="JBHRYJ010000002">
    <property type="protein sequence ID" value="MFC3676347.1"/>
    <property type="molecule type" value="Genomic_DNA"/>
</dbReference>
<evidence type="ECO:0000256" key="2">
    <source>
        <dbReference type="ARBA" id="ARBA00010869"/>
    </source>
</evidence>
<dbReference type="Pfam" id="PF00291">
    <property type="entry name" value="PALP"/>
    <property type="match status" value="1"/>
</dbReference>
<evidence type="ECO:0000313" key="7">
    <source>
        <dbReference type="EMBL" id="MFC3676347.1"/>
    </source>
</evidence>
<dbReference type="PANTHER" id="PTHR48078">
    <property type="entry name" value="THREONINE DEHYDRATASE, MITOCHONDRIAL-RELATED"/>
    <property type="match status" value="1"/>
</dbReference>
<dbReference type="CDD" id="cd04886">
    <property type="entry name" value="ACT_ThrD-II-like"/>
    <property type="match status" value="1"/>
</dbReference>
<keyword evidence="4 7" id="KW-0456">Lyase</keyword>
<dbReference type="Proteomes" id="UP001595711">
    <property type="component" value="Unassembled WGS sequence"/>
</dbReference>
<sequence>MSSQAAAASRPAITLADVRTAAERIRGAVAETPCLQSYTLSKLTGARVWLKFENHQFTASFKERGALNKLLQLTEAERARGVIAMSAGNHAQGVAYHASRLGIPATIVMPTITPFVKIRHVRALGARVVLEGETLVEAATKAHALAAEHGYVFVHPYDDDAIMAGQGTLALEMLEQAPALDDLIVPVGGGGLIAGMATAAKALKPSLRIYGVESELYTAMYQEMHGLPVSVGGVSIAEGISVRDVGRSTIEVARRLVDDVLIAREADIERAIVALVEIEKTVCEGAGAAGLAALMADPQRFAGRNVGIVLSGGNIDTRLLASVLMRGLVRDGRLARIIVMTDDAPGRLAKASGVIGAAGVNIVEVAHQRLFTLASAKSTEIEFVVEARDRDHLDELLAALAAAGLAAKLEEPD</sequence>
<reference evidence="8" key="1">
    <citation type="journal article" date="2019" name="Int. J. Syst. Evol. Microbiol.">
        <title>The Global Catalogue of Microorganisms (GCM) 10K type strain sequencing project: providing services to taxonomists for standard genome sequencing and annotation.</title>
        <authorList>
            <consortium name="The Broad Institute Genomics Platform"/>
            <consortium name="The Broad Institute Genome Sequencing Center for Infectious Disease"/>
            <person name="Wu L."/>
            <person name="Ma J."/>
        </authorList>
    </citation>
    <scope>NUCLEOTIDE SEQUENCE [LARGE SCALE GENOMIC DNA]</scope>
    <source>
        <strain evidence="8">KCTC 42182</strain>
    </source>
</reference>
<evidence type="ECO:0000256" key="1">
    <source>
        <dbReference type="ARBA" id="ARBA00001933"/>
    </source>
</evidence>
<comment type="catalytic activity">
    <reaction evidence="5">
        <text>L-serine = pyruvate + NH4(+)</text>
        <dbReference type="Rhea" id="RHEA:19169"/>
        <dbReference type="ChEBI" id="CHEBI:15361"/>
        <dbReference type="ChEBI" id="CHEBI:28938"/>
        <dbReference type="ChEBI" id="CHEBI:33384"/>
        <dbReference type="EC" id="4.3.1.17"/>
    </reaction>
</comment>
<keyword evidence="3" id="KW-0663">Pyridoxal phosphate</keyword>
<evidence type="ECO:0000259" key="6">
    <source>
        <dbReference type="PROSITE" id="PS51671"/>
    </source>
</evidence>
<dbReference type="GO" id="GO:0004794">
    <property type="term" value="F:threonine deaminase activity"/>
    <property type="evidence" value="ECO:0007669"/>
    <property type="project" value="UniProtKB-EC"/>
</dbReference>
<evidence type="ECO:0000256" key="3">
    <source>
        <dbReference type="ARBA" id="ARBA00022898"/>
    </source>
</evidence>
<dbReference type="PANTHER" id="PTHR48078:SF6">
    <property type="entry name" value="L-THREONINE DEHYDRATASE CATABOLIC TDCB"/>
    <property type="match status" value="1"/>
</dbReference>
<name>A0ABV7VHV1_9PROT</name>
<keyword evidence="8" id="KW-1185">Reference proteome</keyword>
<dbReference type="NCBIfam" id="NF005600">
    <property type="entry name" value="PRK07334.1"/>
    <property type="match status" value="1"/>
</dbReference>
<protein>
    <submittedName>
        <fullName evidence="7">Threonine ammonia-lyase</fullName>
        <ecNumber evidence="7">4.3.1.19</ecNumber>
    </submittedName>
</protein>
<dbReference type="InterPro" id="IPR050147">
    <property type="entry name" value="Ser/Thr_Dehydratase"/>
</dbReference>
<evidence type="ECO:0000313" key="8">
    <source>
        <dbReference type="Proteomes" id="UP001595711"/>
    </source>
</evidence>
<dbReference type="EC" id="4.3.1.19" evidence="7"/>
<evidence type="ECO:0000256" key="5">
    <source>
        <dbReference type="ARBA" id="ARBA00049406"/>
    </source>
</evidence>
<dbReference type="InterPro" id="IPR044561">
    <property type="entry name" value="ACT_ThrD-II-like"/>
</dbReference>
<organism evidence="7 8">
    <name type="scientific">Ferrovibrio xuzhouensis</name>
    <dbReference type="NCBI Taxonomy" id="1576914"/>
    <lineage>
        <taxon>Bacteria</taxon>
        <taxon>Pseudomonadati</taxon>
        <taxon>Pseudomonadota</taxon>
        <taxon>Alphaproteobacteria</taxon>
        <taxon>Rhodospirillales</taxon>
        <taxon>Rhodospirillaceae</taxon>
        <taxon>Ferrovibrio</taxon>
    </lineage>
</organism>
<accession>A0ABV7VHV1</accession>
<dbReference type="Gene3D" id="3.30.70.260">
    <property type="match status" value="1"/>
</dbReference>
<dbReference type="RefSeq" id="WP_379726787.1">
    <property type="nucleotide sequence ID" value="NZ_JBHRYJ010000002.1"/>
</dbReference>
<comment type="caution">
    <text evidence="7">The sequence shown here is derived from an EMBL/GenBank/DDBJ whole genome shotgun (WGS) entry which is preliminary data.</text>
</comment>
<dbReference type="InterPro" id="IPR002912">
    <property type="entry name" value="ACT_dom"/>
</dbReference>
<gene>
    <name evidence="7" type="ORF">ACFOOQ_12385</name>
</gene>
<comment type="similarity">
    <text evidence="2">Belongs to the serine/threonine dehydratase family.</text>
</comment>
<comment type="cofactor">
    <cofactor evidence="1">
        <name>pyridoxal 5'-phosphate</name>
        <dbReference type="ChEBI" id="CHEBI:597326"/>
    </cofactor>
</comment>
<dbReference type="SUPFAM" id="SSF53686">
    <property type="entry name" value="Tryptophan synthase beta subunit-like PLP-dependent enzymes"/>
    <property type="match status" value="1"/>
</dbReference>
<dbReference type="CDD" id="cd01562">
    <property type="entry name" value="Thr-dehyd"/>
    <property type="match status" value="1"/>
</dbReference>